<dbReference type="Gene3D" id="2.30.30.40">
    <property type="entry name" value="SH3 Domains"/>
    <property type="match status" value="1"/>
</dbReference>
<feature type="domain" description="Phorbol-ester/DAG-type" evidence="10">
    <location>
        <begin position="101"/>
        <end position="152"/>
    </location>
</feature>
<dbReference type="Gene3D" id="1.10.287.1490">
    <property type="match status" value="1"/>
</dbReference>
<dbReference type="CDD" id="cd20830">
    <property type="entry name" value="C1_PIK3R-like_rpt2"/>
    <property type="match status" value="1"/>
</dbReference>
<feature type="domain" description="SH2" evidence="8">
    <location>
        <begin position="551"/>
        <end position="645"/>
    </location>
</feature>
<dbReference type="InterPro" id="IPR008936">
    <property type="entry name" value="Rho_GTPase_activation_prot"/>
</dbReference>
<evidence type="ECO:0000259" key="8">
    <source>
        <dbReference type="PROSITE" id="PS50001"/>
    </source>
</evidence>
<evidence type="ECO:0008006" key="15">
    <source>
        <dbReference type="Google" id="ProtNLM"/>
    </source>
</evidence>
<keyword evidence="5" id="KW-0727">SH2 domain</keyword>
<feature type="domain" description="SH2" evidence="8">
    <location>
        <begin position="844"/>
        <end position="940"/>
    </location>
</feature>
<keyword evidence="14" id="KW-1185">Reference proteome</keyword>
<dbReference type="SMART" id="SM00454">
    <property type="entry name" value="SAM"/>
    <property type="match status" value="1"/>
</dbReference>
<evidence type="ECO:0000259" key="12">
    <source>
        <dbReference type="PROSITE" id="PS50238"/>
    </source>
</evidence>
<keyword evidence="2" id="KW-0343">GTPase activation</keyword>
<dbReference type="SMART" id="SM00252">
    <property type="entry name" value="SH2"/>
    <property type="match status" value="2"/>
</dbReference>
<dbReference type="InterPro" id="IPR036028">
    <property type="entry name" value="SH3-like_dom_sf"/>
</dbReference>
<keyword evidence="4" id="KW-0862">Zinc</keyword>
<gene>
    <name evidence="13" type="ORF">PEVE_00007166</name>
</gene>
<dbReference type="InterPro" id="IPR000198">
    <property type="entry name" value="RhoGAP_dom"/>
</dbReference>
<dbReference type="SUPFAM" id="SSF48350">
    <property type="entry name" value="GTPase activation domain, GAP"/>
    <property type="match status" value="1"/>
</dbReference>
<evidence type="ECO:0000259" key="10">
    <source>
        <dbReference type="PROSITE" id="PS50081"/>
    </source>
</evidence>
<dbReference type="PROSITE" id="PS50238">
    <property type="entry name" value="RHOGAP"/>
    <property type="match status" value="1"/>
</dbReference>
<dbReference type="Pfam" id="PF00620">
    <property type="entry name" value="RhoGAP"/>
    <property type="match status" value="1"/>
</dbReference>
<evidence type="ECO:0000259" key="11">
    <source>
        <dbReference type="PROSITE" id="PS50105"/>
    </source>
</evidence>
<organism evidence="13 14">
    <name type="scientific">Porites evermanni</name>
    <dbReference type="NCBI Taxonomy" id="104178"/>
    <lineage>
        <taxon>Eukaryota</taxon>
        <taxon>Metazoa</taxon>
        <taxon>Cnidaria</taxon>
        <taxon>Anthozoa</taxon>
        <taxon>Hexacorallia</taxon>
        <taxon>Scleractinia</taxon>
        <taxon>Fungiina</taxon>
        <taxon>Poritidae</taxon>
        <taxon>Porites</taxon>
    </lineage>
</organism>
<dbReference type="SUPFAM" id="SSF47769">
    <property type="entry name" value="SAM/Pointed domain"/>
    <property type="match status" value="1"/>
</dbReference>
<dbReference type="InterPro" id="IPR001452">
    <property type="entry name" value="SH3_domain"/>
</dbReference>
<feature type="domain" description="Rho-GAP" evidence="12">
    <location>
        <begin position="335"/>
        <end position="526"/>
    </location>
</feature>
<evidence type="ECO:0000256" key="7">
    <source>
        <dbReference type="SAM" id="Coils"/>
    </source>
</evidence>
<dbReference type="SMART" id="SM00326">
    <property type="entry name" value="SH3"/>
    <property type="match status" value="1"/>
</dbReference>
<dbReference type="Gene3D" id="1.10.555.10">
    <property type="entry name" value="Rho GTPase activation protein"/>
    <property type="match status" value="1"/>
</dbReference>
<proteinExistence type="predicted"/>
<dbReference type="SUPFAM" id="SSF50044">
    <property type="entry name" value="SH3-domain"/>
    <property type="match status" value="1"/>
</dbReference>
<evidence type="ECO:0000256" key="5">
    <source>
        <dbReference type="PROSITE-ProRule" id="PRU00191"/>
    </source>
</evidence>
<feature type="domain" description="SH3" evidence="9">
    <location>
        <begin position="3"/>
        <end position="66"/>
    </location>
</feature>
<keyword evidence="3" id="KW-0479">Metal-binding</keyword>
<dbReference type="InterPro" id="IPR013761">
    <property type="entry name" value="SAM/pointed_sf"/>
</dbReference>
<dbReference type="Pfam" id="PF00536">
    <property type="entry name" value="SAM_1"/>
    <property type="match status" value="1"/>
</dbReference>
<dbReference type="PROSITE" id="PS50105">
    <property type="entry name" value="SAM_DOMAIN"/>
    <property type="match status" value="1"/>
</dbReference>
<dbReference type="EMBL" id="CALNXI010001477">
    <property type="protein sequence ID" value="CAH3170242.1"/>
    <property type="molecule type" value="Genomic_DNA"/>
</dbReference>
<sequence>MSSGWAQFKVLHSFEPRDRRDIAIHEGDIMIVARPVLDYSDWLTGENTRTGEVGEFPGTYVEYIGNIEDLPQEKIDTPPVPPPRPPRISKVTAPGMYTTNEHSLAETPAVTPAWCYQCEDFIWGVEDKVSRCLRCDLSWHCKCPVELSRFPCKVLKNLSQEDEEDDDAYIHFSTDPEEWQVDDVLLWLAATNNYLYAEVFRECEITGAKLREMTDVKLAQMNISDSTHKQSLLLAIQELFTALSETRKPGMFGSLQLAKPGTKGSHLFKEQSFRTLQWCDMCGKCLWGLFRQGMQCSECGFQCHKKCMFDSIVVCPRRRLRKRRESDAEVPVFGAELGFQFRPAERPAPIVVMKCIQALDKGGLQTLGIHSIIPAGSEKNALRTALNQSAKNVNMEDEEWKNPHCVSSVLKMYLNELPTCVFTEEKYLSFVKTFKDGNRESVGARLQELVESLPEENKSLLKYILEHLYRVSQNVEWNDMSSMKLARIFAPLLLRPERKNIMALIKNHEVTVEIVDHLTKTGEWTETKPPVPPRRPRSAAEPLERLQDCPWYWGDINKETVNERLKDQPDGTFIVRDSRRYPGEYTLTLRKGGVNKLIRILHKDGYYGFSEPLTFSSVVELINYYKTRSLASYNPKLDVKLESPLNKYEDEDEEVGQGPGTGDDKDFYIEKLRRVHQEFVQKSDDYEKIHEQFVQSEQEITDCHEELDAHREIIKMIDDQITLHETFQKEAPPQNRAILRQNYELLRHKKQEANARLMTLEREVNNKMEETRTLTKRMNSIKPDIIKLQRSKQQYYLVLTTAKKMEIEEVKAAIGEEGSETSALLDGNEDIYDQPQIDLSASRWLRGKLSKDEAKELLENKENGSFLIRESVLRAGEYALALKHRDCVKHIAINRGPNGGFGFAANYTTHVTLEDLVRHYNTTSLQIHNSELDTTLMYPVGDLN</sequence>
<dbReference type="PANTHER" id="PTHR46075:SF5">
    <property type="entry name" value="PHOSPHATIDYLINOSITOL 3-KINASE REGULATORY SUBUNIT ALPHA"/>
    <property type="match status" value="1"/>
</dbReference>
<evidence type="ECO:0000313" key="14">
    <source>
        <dbReference type="Proteomes" id="UP001159427"/>
    </source>
</evidence>
<feature type="coiled-coil region" evidence="7">
    <location>
        <begin position="736"/>
        <end position="777"/>
    </location>
</feature>
<keyword evidence="1 6" id="KW-0728">SH3 domain</keyword>
<feature type="domain" description="SAM" evidence="11">
    <location>
        <begin position="179"/>
        <end position="242"/>
    </location>
</feature>
<dbReference type="PROSITE" id="PS50001">
    <property type="entry name" value="SH2"/>
    <property type="match status" value="2"/>
</dbReference>
<evidence type="ECO:0000256" key="1">
    <source>
        <dbReference type="ARBA" id="ARBA00022443"/>
    </source>
</evidence>
<dbReference type="Proteomes" id="UP001159427">
    <property type="component" value="Unassembled WGS sequence"/>
</dbReference>
<evidence type="ECO:0000256" key="6">
    <source>
        <dbReference type="PROSITE-ProRule" id="PRU00192"/>
    </source>
</evidence>
<dbReference type="InterPro" id="IPR036860">
    <property type="entry name" value="SH2_dom_sf"/>
</dbReference>
<dbReference type="InterPro" id="IPR000980">
    <property type="entry name" value="SH2"/>
</dbReference>
<dbReference type="Pfam" id="PF00130">
    <property type="entry name" value="C1_1"/>
    <property type="match status" value="1"/>
</dbReference>
<dbReference type="InterPro" id="IPR046349">
    <property type="entry name" value="C1-like_sf"/>
</dbReference>
<name>A0ABN8QTF2_9CNID</name>
<dbReference type="Pfam" id="PF16454">
    <property type="entry name" value="PI3K_P85_iSH2"/>
    <property type="match status" value="1"/>
</dbReference>
<dbReference type="CDD" id="cd00159">
    <property type="entry name" value="RhoGAP"/>
    <property type="match status" value="1"/>
</dbReference>
<dbReference type="SMART" id="SM00109">
    <property type="entry name" value="C1"/>
    <property type="match status" value="2"/>
</dbReference>
<dbReference type="PROSITE" id="PS00479">
    <property type="entry name" value="ZF_DAG_PE_1"/>
    <property type="match status" value="1"/>
</dbReference>
<dbReference type="InterPro" id="IPR051854">
    <property type="entry name" value="Rho-type_GAP"/>
</dbReference>
<dbReference type="SUPFAM" id="SSF57889">
    <property type="entry name" value="Cysteine-rich domain"/>
    <property type="match status" value="2"/>
</dbReference>
<dbReference type="Gene3D" id="3.30.505.10">
    <property type="entry name" value="SH2 domain"/>
    <property type="match status" value="2"/>
</dbReference>
<dbReference type="Pfam" id="PF00017">
    <property type="entry name" value="SH2"/>
    <property type="match status" value="2"/>
</dbReference>
<dbReference type="PROSITE" id="PS50002">
    <property type="entry name" value="SH3"/>
    <property type="match status" value="1"/>
</dbReference>
<dbReference type="InterPro" id="IPR002219">
    <property type="entry name" value="PKC_DAG/PE"/>
</dbReference>
<accession>A0ABN8QTF2</accession>
<protein>
    <recommendedName>
        <fullName evidence="15">Phosphatidylinositol 3-kinase regulatory subunit alpha</fullName>
    </recommendedName>
</protein>
<evidence type="ECO:0000259" key="9">
    <source>
        <dbReference type="PROSITE" id="PS50002"/>
    </source>
</evidence>
<dbReference type="InterPro" id="IPR032498">
    <property type="entry name" value="PI3K_P85_iSH2"/>
</dbReference>
<dbReference type="SMART" id="SM00324">
    <property type="entry name" value="RhoGAP"/>
    <property type="match status" value="1"/>
</dbReference>
<dbReference type="SUPFAM" id="SSF55550">
    <property type="entry name" value="SH2 domain"/>
    <property type="match status" value="2"/>
</dbReference>
<keyword evidence="7" id="KW-0175">Coiled coil</keyword>
<reference evidence="13 14" key="1">
    <citation type="submission" date="2022-05" db="EMBL/GenBank/DDBJ databases">
        <authorList>
            <consortium name="Genoscope - CEA"/>
            <person name="William W."/>
        </authorList>
    </citation>
    <scope>NUCLEOTIDE SEQUENCE [LARGE SCALE GENOMIC DNA]</scope>
</reference>
<dbReference type="PANTHER" id="PTHR46075">
    <property type="entry name" value="CHIMERIN FAMILY MEMBER"/>
    <property type="match status" value="1"/>
</dbReference>
<feature type="domain" description="Phorbol-ester/DAG-type" evidence="10">
    <location>
        <begin position="265"/>
        <end position="315"/>
    </location>
</feature>
<dbReference type="PRINTS" id="PR00401">
    <property type="entry name" value="SH2DOMAIN"/>
</dbReference>
<dbReference type="Gene3D" id="1.10.150.50">
    <property type="entry name" value="Transcription Factor, Ets-1"/>
    <property type="match status" value="1"/>
</dbReference>
<evidence type="ECO:0000256" key="3">
    <source>
        <dbReference type="ARBA" id="ARBA00022723"/>
    </source>
</evidence>
<dbReference type="InterPro" id="IPR001660">
    <property type="entry name" value="SAM"/>
</dbReference>
<dbReference type="PROSITE" id="PS50081">
    <property type="entry name" value="ZF_DAG_PE_2"/>
    <property type="match status" value="2"/>
</dbReference>
<dbReference type="PRINTS" id="PR00678">
    <property type="entry name" value="PI3KINASEP85"/>
</dbReference>
<comment type="caution">
    <text evidence="13">The sequence shown here is derived from an EMBL/GenBank/DDBJ whole genome shotgun (WGS) entry which is preliminary data.</text>
</comment>
<evidence type="ECO:0000313" key="13">
    <source>
        <dbReference type="EMBL" id="CAH3170242.1"/>
    </source>
</evidence>
<dbReference type="Gene3D" id="3.30.60.20">
    <property type="match status" value="2"/>
</dbReference>
<evidence type="ECO:0000256" key="4">
    <source>
        <dbReference type="ARBA" id="ARBA00022833"/>
    </source>
</evidence>
<dbReference type="Pfam" id="PF00018">
    <property type="entry name" value="SH3_1"/>
    <property type="match status" value="1"/>
</dbReference>
<evidence type="ECO:0000256" key="2">
    <source>
        <dbReference type="ARBA" id="ARBA00022468"/>
    </source>
</evidence>